<dbReference type="SMART" id="SM00303">
    <property type="entry name" value="GPS"/>
    <property type="match status" value="1"/>
</dbReference>
<protein>
    <recommendedName>
        <fullName evidence="8">PKD/REJ-like domain-containing protein</fullName>
    </recommendedName>
</protein>
<evidence type="ECO:0000256" key="4">
    <source>
        <dbReference type="ARBA" id="ARBA00022989"/>
    </source>
</evidence>
<dbReference type="PANTHER" id="PTHR46730:SF1">
    <property type="entry name" value="PLAT DOMAIN-CONTAINING PROTEIN"/>
    <property type="match status" value="1"/>
</dbReference>
<reference evidence="9" key="1">
    <citation type="submission" date="2021-09" db="EMBL/GenBank/DDBJ databases">
        <authorList>
            <consortium name="AG Swart"/>
            <person name="Singh M."/>
            <person name="Singh A."/>
            <person name="Seah K."/>
            <person name="Emmerich C."/>
        </authorList>
    </citation>
    <scope>NUCLEOTIDE SEQUENCE</scope>
    <source>
        <strain evidence="9">ATCC30299</strain>
    </source>
</reference>
<sequence>MAFWFSSTRAFFLYFLAFFEWSSFWVNFVEGALECSTSYFEECYDFMGFCYGQCPTLWDVSTDGLNVCIEPDATKRLIFNFQTTSSIIGDSNSPNIYTFTGPDIINNPSNLPTPGYQRGLYFANSNQILSKKSGSFYLSFYTTWIFWAKIEAVGYLLRKMDINSDFTTYFKVSSIWGVSYRFEYARKVCKDQMTSYATLSADIPNNSDWNLLKIEDFEKTGAYRGTGHIINLWINNTLVSSSDVTTIYYFLDEANNYDLSIGGITGWIYEFIYIPTKDNRAWPGDYIENFFNCPKSLGACLISCKVNEFYDETTDKCVACDSNCNYCLRSGYCGLCNKNCEGTCKDSGIIDGCDANFCPADAVMNKDTCICNDNTFYYDDNLNICVKCGMYLTNNDISAGFSYDYLKILFNFTVSSAGSTSGCSNLFDNSVSLTFGLNPRCEFNADFSQLLITLGSNYKAGDSAINFKSGALKTKKNTCLEDPIQLSMPISLPLNSPTPKIIMIAPPEILTSCQSLIFSGITDPGLSYEEYSWNFFSDDLGSIISTHSTPYSSKFESVTIPQNILNEGTITASLFIKNPFKVIEKTQKIILNSTPKIVINFDSLIPKTISRLNSYSLSISSIWACSEFSENLKISWSITSVSNNLTSIDERSLWENNKSSNIQLIIPPKVLPGLTEITFHVHGYDYMSDLEGDADFTIKTDSNAPVILFNRTDGQIGVNQQLIVDGSSSYDPDGAGSTMLYQWVCITNSIGCSNFIQDSTSKKLTVPENSLSIGEIYNFTLTINKVVWGSGSLIKTSSKFIIIYCIQESVPEINIYEITQYFGRPNSNWAYRLGIKEVSSTTKILWSSIKGPSIDVATPLSSAALAIKEGSLIQGQSYTLQVFINDKFPFTWSFNVNRNPSDGYLKIIPDSGIEMNTIFTIAALDWTDPDGDFPLQYSFGYHINNIFQALNAKNLISILYSQFPYSHKDIIIYANIYDSLSAKISANFKISLSLQQDLNTDEAVYNITQQIFSPATPPSSIPLYVSQIAELSPNRQYILENNYSQINQSIQNSYDIALNAIFHYTDSMNPYDPDSAEAVGTMLNSITQNPHISTLDNIKRVDDAIGNLQAKIYGKSNLHDEEIQTLVDVSNNIFQIKSDFLENQTDSIKEVDNTMSKINAMALESMVVHEQNDFFSERIESKVSIQYTDDLKNFTETVKNSSIILSHNINDFLYKKPLVGTSFINYDPIPSEENATLSIISFNLIDLSTSTPIPLNNISNQTIILSASNFDPEKIWSSPYPPNKSSQNSTSSNGTIIYTLNCSYLEDNDWKTEHCKLESYNKTNVKCKCTRLGIFTAMVKAIWISFADNNAGDIIDASALLDIDWDNAIGLYFCVGILVFHSILSMKTLKMDWLDESIEDFIDTENPSNPIVRPDESIVNYYLRNQTNENNVTVAIEDTKSDDLKAKENNIYQYVGVKSVLSEHEFIKIFLPHKEYSHFSLATIYSTLLLGNMFFIGLFYQNNNSDTEWTFNLKELMENYDFRDFWASVYATCFTFVLGIILNYLAKMEEIDYESMEDSKIKNVKRMNKIKSIIFYLLSYWLMIFFCWSIILFSVKFDFGISCKWIYNTVLNFAVDILCVAFIRIAIKLLTFWILAKIWKMIKSSKLKKNIMKNHTSIIDSNLSENQGYDNSKHLNLN</sequence>
<dbReference type="InterPro" id="IPR000203">
    <property type="entry name" value="GPS"/>
</dbReference>
<organism evidence="9 10">
    <name type="scientific">Blepharisma stoltei</name>
    <dbReference type="NCBI Taxonomy" id="1481888"/>
    <lineage>
        <taxon>Eukaryota</taxon>
        <taxon>Sar</taxon>
        <taxon>Alveolata</taxon>
        <taxon>Ciliophora</taxon>
        <taxon>Postciliodesmatophora</taxon>
        <taxon>Heterotrichea</taxon>
        <taxon>Heterotrichida</taxon>
        <taxon>Blepharismidae</taxon>
        <taxon>Blepharisma</taxon>
    </lineage>
</organism>
<evidence type="ECO:0000256" key="6">
    <source>
        <dbReference type="SAM" id="Phobius"/>
    </source>
</evidence>
<dbReference type="InterPro" id="IPR002859">
    <property type="entry name" value="PKD/REJ-like"/>
</dbReference>
<keyword evidence="5 6" id="KW-0472">Membrane</keyword>
<feature type="transmembrane region" description="Helical" evidence="6">
    <location>
        <begin position="1479"/>
        <end position="1500"/>
    </location>
</feature>
<keyword evidence="4 6" id="KW-1133">Transmembrane helix</keyword>
<evidence type="ECO:0000313" key="9">
    <source>
        <dbReference type="EMBL" id="CAG9330195.1"/>
    </source>
</evidence>
<evidence type="ECO:0000256" key="2">
    <source>
        <dbReference type="ARBA" id="ARBA00022692"/>
    </source>
</evidence>
<evidence type="ECO:0000256" key="5">
    <source>
        <dbReference type="ARBA" id="ARBA00023136"/>
    </source>
</evidence>
<dbReference type="GO" id="GO:0006816">
    <property type="term" value="P:calcium ion transport"/>
    <property type="evidence" value="ECO:0007669"/>
    <property type="project" value="TreeGrafter"/>
</dbReference>
<dbReference type="PANTHER" id="PTHR46730">
    <property type="entry name" value="POLYCYSTIN-1"/>
    <property type="match status" value="1"/>
</dbReference>
<gene>
    <name evidence="9" type="ORF">BSTOLATCC_MIC50795</name>
</gene>
<comment type="caution">
    <text evidence="9">The sequence shown here is derived from an EMBL/GenBank/DDBJ whole genome shotgun (WGS) entry which is preliminary data.</text>
</comment>
<accession>A0AAU9JTJ4</accession>
<keyword evidence="2 6" id="KW-0812">Transmembrane</keyword>
<proteinExistence type="predicted"/>
<feature type="transmembrane region" description="Helical" evidence="6">
    <location>
        <begin position="1573"/>
        <end position="1593"/>
    </location>
</feature>
<feature type="signal peptide" evidence="7">
    <location>
        <begin position="1"/>
        <end position="31"/>
    </location>
</feature>
<dbReference type="EMBL" id="CAJZBQ010000051">
    <property type="protein sequence ID" value="CAG9330195.1"/>
    <property type="molecule type" value="Genomic_DNA"/>
</dbReference>
<evidence type="ECO:0000256" key="7">
    <source>
        <dbReference type="SAM" id="SignalP"/>
    </source>
</evidence>
<evidence type="ECO:0000259" key="8">
    <source>
        <dbReference type="Pfam" id="PF02010"/>
    </source>
</evidence>
<dbReference type="GO" id="GO:0005886">
    <property type="term" value="C:plasma membrane"/>
    <property type="evidence" value="ECO:0007669"/>
    <property type="project" value="TreeGrafter"/>
</dbReference>
<feature type="chain" id="PRO_5043392589" description="PKD/REJ-like domain-containing protein" evidence="7">
    <location>
        <begin position="32"/>
        <end position="1678"/>
    </location>
</feature>
<keyword evidence="10" id="KW-1185">Reference proteome</keyword>
<evidence type="ECO:0000256" key="3">
    <source>
        <dbReference type="ARBA" id="ARBA00022737"/>
    </source>
</evidence>
<dbReference type="Pfam" id="PF02010">
    <property type="entry name" value="REJ"/>
    <property type="match status" value="1"/>
</dbReference>
<feature type="transmembrane region" description="Helical" evidence="6">
    <location>
        <begin position="1613"/>
        <end position="1636"/>
    </location>
</feature>
<evidence type="ECO:0000313" key="10">
    <source>
        <dbReference type="Proteomes" id="UP001162131"/>
    </source>
</evidence>
<feature type="transmembrane region" description="Helical" evidence="6">
    <location>
        <begin position="1369"/>
        <end position="1386"/>
    </location>
</feature>
<dbReference type="GO" id="GO:0005261">
    <property type="term" value="F:monoatomic cation channel activity"/>
    <property type="evidence" value="ECO:0007669"/>
    <property type="project" value="TreeGrafter"/>
</dbReference>
<keyword evidence="3" id="KW-0677">Repeat</keyword>
<comment type="subcellular location">
    <subcellularLocation>
        <location evidence="1">Membrane</location>
    </subcellularLocation>
</comment>
<feature type="domain" description="PKD/REJ-like" evidence="8">
    <location>
        <begin position="715"/>
        <end position="997"/>
    </location>
</feature>
<evidence type="ECO:0000256" key="1">
    <source>
        <dbReference type="ARBA" id="ARBA00004370"/>
    </source>
</evidence>
<name>A0AAU9JTJ4_9CILI</name>
<dbReference type="Proteomes" id="UP001162131">
    <property type="component" value="Unassembled WGS sequence"/>
</dbReference>
<keyword evidence="7" id="KW-0732">Signal</keyword>
<feature type="transmembrane region" description="Helical" evidence="6">
    <location>
        <begin position="1525"/>
        <end position="1546"/>
    </location>
</feature>